<dbReference type="InterPro" id="IPR058248">
    <property type="entry name" value="Lxx211020-like"/>
</dbReference>
<feature type="signal peptide" evidence="1">
    <location>
        <begin position="1"/>
        <end position="18"/>
    </location>
</feature>
<dbReference type="RefSeq" id="WP_239797334.1">
    <property type="nucleotide sequence ID" value="NZ_OU912926.1"/>
</dbReference>
<evidence type="ECO:0000313" key="3">
    <source>
        <dbReference type="Proteomes" id="UP000839052"/>
    </source>
</evidence>
<dbReference type="Gene3D" id="2.60.40.1890">
    <property type="entry name" value="PCu(A)C copper chaperone"/>
    <property type="match status" value="1"/>
</dbReference>
<dbReference type="PANTHER" id="PTHR36302:SF1">
    <property type="entry name" value="COPPER CHAPERONE PCU(A)C"/>
    <property type="match status" value="1"/>
</dbReference>
<reference evidence="2 3" key="1">
    <citation type="submission" date="2021-10" db="EMBL/GenBank/DDBJ databases">
        <authorList>
            <person name="Koch H."/>
        </authorList>
    </citation>
    <scope>NUCLEOTIDE SEQUENCE [LARGE SCALE GENOMIC DNA]</scope>
    <source>
        <strain evidence="2">6680</strain>
    </source>
</reference>
<evidence type="ECO:0000313" key="2">
    <source>
        <dbReference type="EMBL" id="CAG9933577.1"/>
    </source>
</evidence>
<dbReference type="InterPro" id="IPR007410">
    <property type="entry name" value="LpqE-like"/>
</dbReference>
<sequence length="152" mass="16493">MRYAIAIVMLFCAVQAWAVNVVVSDASARATAPGQESATVRFSITSKKEARLVAIVSPVAGAVEIHSMTHDNGVMKMRAIEFLQLPAGKMVKLGASGNHVMLLNLKHSLKAGDNVPLTITVEFADKRKEKINVNVEVKSSSPSRNEHEHHTH</sequence>
<dbReference type="SUPFAM" id="SSF110087">
    <property type="entry name" value="DR1885-like metal-binding protein"/>
    <property type="match status" value="1"/>
</dbReference>
<dbReference type="Proteomes" id="UP000839052">
    <property type="component" value="Chromosome"/>
</dbReference>
<gene>
    <name evidence="2" type="ORF">NTG6680_2328</name>
</gene>
<evidence type="ECO:0000256" key="1">
    <source>
        <dbReference type="SAM" id="SignalP"/>
    </source>
</evidence>
<accession>A0ABM8Z1B0</accession>
<dbReference type="EMBL" id="OU912926">
    <property type="protein sequence ID" value="CAG9933577.1"/>
    <property type="molecule type" value="Genomic_DNA"/>
</dbReference>
<organism evidence="2 3">
    <name type="scientific">Candidatus Nitrotoga arctica</name>
    <dbReference type="NCBI Taxonomy" id="453162"/>
    <lineage>
        <taxon>Bacteria</taxon>
        <taxon>Pseudomonadati</taxon>
        <taxon>Pseudomonadota</taxon>
        <taxon>Betaproteobacteria</taxon>
        <taxon>Nitrosomonadales</taxon>
        <taxon>Gallionellaceae</taxon>
        <taxon>Candidatus Nitrotoga</taxon>
    </lineage>
</organism>
<protein>
    <submittedName>
        <fullName evidence="2">Copper metallochaperone, bacterial analog of Cox17 protein</fullName>
    </submittedName>
</protein>
<dbReference type="InterPro" id="IPR036182">
    <property type="entry name" value="PCuAC_sf"/>
</dbReference>
<keyword evidence="3" id="KW-1185">Reference proteome</keyword>
<dbReference type="Pfam" id="PF04314">
    <property type="entry name" value="PCuAC"/>
    <property type="match status" value="1"/>
</dbReference>
<feature type="chain" id="PRO_5046531843" evidence="1">
    <location>
        <begin position="19"/>
        <end position="152"/>
    </location>
</feature>
<name>A0ABM8Z1B0_9PROT</name>
<keyword evidence="1" id="KW-0732">Signal</keyword>
<proteinExistence type="predicted"/>
<dbReference type="PANTHER" id="PTHR36302">
    <property type="entry name" value="BLR7088 PROTEIN"/>
    <property type="match status" value="1"/>
</dbReference>